<feature type="transmembrane region" description="Helical" evidence="5">
    <location>
        <begin position="62"/>
        <end position="80"/>
    </location>
</feature>
<dbReference type="PIRSF" id="PIRSF000179">
    <property type="entry name" value="FrdD"/>
    <property type="match status" value="1"/>
</dbReference>
<dbReference type="CDD" id="cd00547">
    <property type="entry name" value="QFR_TypeD_subunitD"/>
    <property type="match status" value="1"/>
</dbReference>
<gene>
    <name evidence="5 6" type="primary">frdD</name>
    <name evidence="6" type="ORF">N8M53_11730</name>
</gene>
<evidence type="ECO:0000313" key="7">
    <source>
        <dbReference type="Proteomes" id="UP001164748"/>
    </source>
</evidence>
<dbReference type="AlphaFoldDB" id="A0AA47LR46"/>
<dbReference type="GO" id="GO:0006106">
    <property type="term" value="P:fumarate metabolic process"/>
    <property type="evidence" value="ECO:0007669"/>
    <property type="project" value="InterPro"/>
</dbReference>
<sequence length="120" mass="13251">MIDSKPKRSDEPIWWSLFGAGGTWFAMFTPVTVLILGVLIPLGIIDPSTLSYDRVTMFAEHWLGKLLILATLALPMWHAMHRIHHGLHDLKLHVGLAGKVICYAIAFAVSVAAILLVLIV</sequence>
<evidence type="ECO:0000256" key="4">
    <source>
        <dbReference type="ARBA" id="ARBA00023136"/>
    </source>
</evidence>
<reference evidence="6" key="1">
    <citation type="submission" date="2022-09" db="EMBL/GenBank/DDBJ databases">
        <authorList>
            <person name="Li Z.-J."/>
        </authorList>
    </citation>
    <scope>NUCLEOTIDE SEQUENCE</scope>
    <source>
        <strain evidence="6">TGB11</strain>
    </source>
</reference>
<comment type="function">
    <text evidence="5">Anchors the catalytic components of the fumarate reductase complex to the cell membrane, binds quinones.</text>
</comment>
<dbReference type="GO" id="GO:0045283">
    <property type="term" value="C:fumarate reductase complex"/>
    <property type="evidence" value="ECO:0007669"/>
    <property type="project" value="UniProtKB-UniRule"/>
</dbReference>
<feature type="transmembrane region" description="Helical" evidence="5">
    <location>
        <begin position="12"/>
        <end position="42"/>
    </location>
</feature>
<organism evidence="6 7">
    <name type="scientific">Salinivibrio kushneri</name>
    <dbReference type="NCBI Taxonomy" id="1908198"/>
    <lineage>
        <taxon>Bacteria</taxon>
        <taxon>Pseudomonadati</taxon>
        <taxon>Pseudomonadota</taxon>
        <taxon>Gammaproteobacteria</taxon>
        <taxon>Vibrionales</taxon>
        <taxon>Vibrionaceae</taxon>
        <taxon>Salinivibrio</taxon>
    </lineage>
</organism>
<keyword evidence="1 5" id="KW-1003">Cell membrane</keyword>
<keyword evidence="6" id="KW-0560">Oxidoreductase</keyword>
<comment type="similarity">
    <text evidence="5">Belongs to the FrdD family.</text>
</comment>
<accession>A0AA47LR46</accession>
<keyword evidence="3 5" id="KW-1133">Transmembrane helix</keyword>
<comment type="subunit">
    <text evidence="5">Part of an enzyme complex containing four subunits: a flavoprotein (FrdA), an iron-sulfur protein (FrdB), and two hydrophobic anchor proteins (FrdC and FrdD).</text>
</comment>
<keyword evidence="2 5" id="KW-0812">Transmembrane</keyword>
<comment type="subcellular location">
    <subcellularLocation>
        <location evidence="5">Cell membrane</location>
        <topology evidence="5">Multi-pass membrane protein</topology>
    </subcellularLocation>
</comment>
<keyword evidence="4 5" id="KW-0472">Membrane</keyword>
<name>A0AA47LR46_9GAMM</name>
<dbReference type="Proteomes" id="UP001164748">
    <property type="component" value="Chromosome"/>
</dbReference>
<evidence type="ECO:0000313" key="6">
    <source>
        <dbReference type="EMBL" id="WBA08459.1"/>
    </source>
</evidence>
<dbReference type="InterPro" id="IPR003418">
    <property type="entry name" value="Fumarate_red_D"/>
</dbReference>
<dbReference type="GO" id="GO:0000104">
    <property type="term" value="F:succinate dehydrogenase activity"/>
    <property type="evidence" value="ECO:0007669"/>
    <property type="project" value="UniProtKB-UniRule"/>
</dbReference>
<proteinExistence type="inferred from homology"/>
<dbReference type="RefSeq" id="WP_269578911.1">
    <property type="nucleotide sequence ID" value="NZ_CP114588.1"/>
</dbReference>
<dbReference type="EMBL" id="CP114588">
    <property type="protein sequence ID" value="WBA08459.1"/>
    <property type="molecule type" value="Genomic_DNA"/>
</dbReference>
<dbReference type="NCBIfam" id="NF003977">
    <property type="entry name" value="PRK05470.1-1"/>
    <property type="match status" value="1"/>
</dbReference>
<dbReference type="SUPFAM" id="SSF81343">
    <property type="entry name" value="Fumarate reductase respiratory complex transmembrane subunits"/>
    <property type="match status" value="1"/>
</dbReference>
<evidence type="ECO:0000256" key="1">
    <source>
        <dbReference type="ARBA" id="ARBA00022475"/>
    </source>
</evidence>
<evidence type="ECO:0000256" key="5">
    <source>
        <dbReference type="HAMAP-Rule" id="MF_00709"/>
    </source>
</evidence>
<evidence type="ECO:0000256" key="2">
    <source>
        <dbReference type="ARBA" id="ARBA00022692"/>
    </source>
</evidence>
<evidence type="ECO:0000256" key="3">
    <source>
        <dbReference type="ARBA" id="ARBA00022989"/>
    </source>
</evidence>
<dbReference type="GO" id="GO:0005886">
    <property type="term" value="C:plasma membrane"/>
    <property type="evidence" value="ECO:0007669"/>
    <property type="project" value="UniProtKB-SubCell"/>
</dbReference>
<dbReference type="HAMAP" id="MF_00709">
    <property type="entry name" value="Fumarate_red_D"/>
    <property type="match status" value="1"/>
</dbReference>
<dbReference type="InterPro" id="IPR034804">
    <property type="entry name" value="SQR/QFR_C/D"/>
</dbReference>
<protein>
    <recommendedName>
        <fullName evidence="5">Fumarate reductase subunit D</fullName>
    </recommendedName>
    <alternativeName>
        <fullName evidence="5">Quinol-fumarate reductase subunit D</fullName>
        <shortName evidence="5">QFR subunit D</shortName>
    </alternativeName>
</protein>
<feature type="transmembrane region" description="Helical" evidence="5">
    <location>
        <begin position="100"/>
        <end position="119"/>
    </location>
</feature>
<dbReference type="Pfam" id="PF02313">
    <property type="entry name" value="Fumarate_red_D"/>
    <property type="match status" value="1"/>
</dbReference>
<dbReference type="Gene3D" id="1.20.1300.10">
    <property type="entry name" value="Fumarate reductase/succinate dehydrogenase, transmembrane subunit"/>
    <property type="match status" value="1"/>
</dbReference>